<keyword evidence="2" id="KW-0472">Membrane</keyword>
<keyword evidence="2" id="KW-1133">Transmembrane helix</keyword>
<proteinExistence type="predicted"/>
<feature type="region of interest" description="Disordered" evidence="1">
    <location>
        <begin position="200"/>
        <end position="257"/>
    </location>
</feature>
<accession>A0A8K0T0Y1</accession>
<feature type="transmembrane region" description="Helical" evidence="2">
    <location>
        <begin position="151"/>
        <end position="168"/>
    </location>
</feature>
<reference evidence="3" key="1">
    <citation type="journal article" date="2021" name="Nat. Commun.">
        <title>Genetic determinants of endophytism in the Arabidopsis root mycobiome.</title>
        <authorList>
            <person name="Mesny F."/>
            <person name="Miyauchi S."/>
            <person name="Thiergart T."/>
            <person name="Pickel B."/>
            <person name="Atanasova L."/>
            <person name="Karlsson M."/>
            <person name="Huettel B."/>
            <person name="Barry K.W."/>
            <person name="Haridas S."/>
            <person name="Chen C."/>
            <person name="Bauer D."/>
            <person name="Andreopoulos W."/>
            <person name="Pangilinan J."/>
            <person name="LaButti K."/>
            <person name="Riley R."/>
            <person name="Lipzen A."/>
            <person name="Clum A."/>
            <person name="Drula E."/>
            <person name="Henrissat B."/>
            <person name="Kohler A."/>
            <person name="Grigoriev I.V."/>
            <person name="Martin F.M."/>
            <person name="Hacquard S."/>
        </authorList>
    </citation>
    <scope>NUCLEOTIDE SEQUENCE</scope>
    <source>
        <strain evidence="3">MPI-CAGE-CH-0235</strain>
    </source>
</reference>
<evidence type="ECO:0000313" key="3">
    <source>
        <dbReference type="EMBL" id="KAH7326444.1"/>
    </source>
</evidence>
<protein>
    <recommendedName>
        <fullName evidence="5">MARVEL domain-containing protein</fullName>
    </recommendedName>
</protein>
<feature type="transmembrane region" description="Helical" evidence="2">
    <location>
        <begin position="49"/>
        <end position="72"/>
    </location>
</feature>
<keyword evidence="2" id="KW-0812">Transmembrane</keyword>
<dbReference type="Proteomes" id="UP000813444">
    <property type="component" value="Unassembled WGS sequence"/>
</dbReference>
<comment type="caution">
    <text evidence="3">The sequence shown here is derived from an EMBL/GenBank/DDBJ whole genome shotgun (WGS) entry which is preliminary data.</text>
</comment>
<feature type="transmembrane region" description="Helical" evidence="2">
    <location>
        <begin position="20"/>
        <end position="37"/>
    </location>
</feature>
<evidence type="ECO:0000256" key="1">
    <source>
        <dbReference type="SAM" id="MobiDB-lite"/>
    </source>
</evidence>
<name>A0A8K0T0Y1_9HYPO</name>
<dbReference type="EMBL" id="JAGPNK010000002">
    <property type="protein sequence ID" value="KAH7326444.1"/>
    <property type="molecule type" value="Genomic_DNA"/>
</dbReference>
<evidence type="ECO:0000256" key="2">
    <source>
        <dbReference type="SAM" id="Phobius"/>
    </source>
</evidence>
<organism evidence="3 4">
    <name type="scientific">Stachybotrys elegans</name>
    <dbReference type="NCBI Taxonomy" id="80388"/>
    <lineage>
        <taxon>Eukaryota</taxon>
        <taxon>Fungi</taxon>
        <taxon>Dikarya</taxon>
        <taxon>Ascomycota</taxon>
        <taxon>Pezizomycotina</taxon>
        <taxon>Sordariomycetes</taxon>
        <taxon>Hypocreomycetidae</taxon>
        <taxon>Hypocreales</taxon>
        <taxon>Stachybotryaceae</taxon>
        <taxon>Stachybotrys</taxon>
    </lineage>
</organism>
<feature type="transmembrane region" description="Helical" evidence="2">
    <location>
        <begin position="78"/>
        <end position="99"/>
    </location>
</feature>
<keyword evidence="4" id="KW-1185">Reference proteome</keyword>
<sequence>MASPPSHGALGVTFTVTRVLQFAALITIIGLTSNFIAEVVNGGFESPSALIGTLVVACLATVYLVITYILYWDSMLPFLLTTAADTAALVAVIVVACVLGRPVSYLNCRDFPSEGNTANFVNSLFHNVYHSRNDVFMWVDADRGSCTEIKVVWGMSISLCVLFFFSAVTTGCGRGDAAAATAPPRVLRKGPSLGTLAVAHGERRFDSDASDTDSTASRRKPVPWFPPPPTAPIREKKKTRVREAPQPVEEMPPLPPLPPAHAMLSPKVMGDPFPPRKPLARMMSKRKTLLERIEGWWDLGLLEKRQTLAAGGGLNIRSPLSPRA</sequence>
<evidence type="ECO:0008006" key="5">
    <source>
        <dbReference type="Google" id="ProtNLM"/>
    </source>
</evidence>
<gene>
    <name evidence="3" type="ORF">B0I35DRAFT_508651</name>
</gene>
<dbReference type="AlphaFoldDB" id="A0A8K0T0Y1"/>
<evidence type="ECO:0000313" key="4">
    <source>
        <dbReference type="Proteomes" id="UP000813444"/>
    </source>
</evidence>
<dbReference type="OrthoDB" id="5366688at2759"/>